<organism evidence="1 4">
    <name type="scientific">Salmonella enterica I</name>
    <dbReference type="NCBI Taxonomy" id="59201"/>
    <lineage>
        <taxon>Bacteria</taxon>
        <taxon>Pseudomonadati</taxon>
        <taxon>Pseudomonadota</taxon>
        <taxon>Gammaproteobacteria</taxon>
        <taxon>Enterobacterales</taxon>
        <taxon>Enterobacteriaceae</taxon>
        <taxon>Salmonella</taxon>
    </lineage>
</organism>
<evidence type="ECO:0000313" key="5">
    <source>
        <dbReference type="Proteomes" id="UP000273655"/>
    </source>
</evidence>
<evidence type="ECO:0000313" key="6">
    <source>
        <dbReference type="Proteomes" id="UP000277214"/>
    </source>
</evidence>
<dbReference type="EMBL" id="LR134149">
    <property type="protein sequence ID" value="VEA37964.1"/>
    <property type="molecule type" value="Genomic_DNA"/>
</dbReference>
<dbReference type="Proteomes" id="UP000273655">
    <property type="component" value="Chromosome 1"/>
</dbReference>
<dbReference type="EMBL" id="LR134148">
    <property type="protein sequence ID" value="VEA41137.1"/>
    <property type="molecule type" value="Genomic_DNA"/>
</dbReference>
<evidence type="ECO:0000313" key="3">
    <source>
        <dbReference type="EMBL" id="VEA41137.1"/>
    </source>
</evidence>
<dbReference type="EMBL" id="UGXR01000001">
    <property type="protein sequence ID" value="SUH10412.1"/>
    <property type="molecule type" value="Genomic_DNA"/>
</dbReference>
<proteinExistence type="predicted"/>
<evidence type="ECO:0000313" key="4">
    <source>
        <dbReference type="Proteomes" id="UP000254346"/>
    </source>
</evidence>
<reference evidence="1 4" key="1">
    <citation type="submission" date="2018-06" db="EMBL/GenBank/DDBJ databases">
        <authorList>
            <consortium name="Pathogen Informatics"/>
            <person name="Doyle S."/>
        </authorList>
    </citation>
    <scope>NUCLEOTIDE SEQUENCE [LARGE SCALE GENOMIC DNA]</scope>
    <source>
        <strain evidence="1 4">NCTC8256</strain>
    </source>
</reference>
<dbReference type="Proteomes" id="UP000254346">
    <property type="component" value="Unassembled WGS sequence"/>
</dbReference>
<evidence type="ECO:0000313" key="1">
    <source>
        <dbReference type="EMBL" id="SUH10412.1"/>
    </source>
</evidence>
<dbReference type="AlphaFoldDB" id="A0A379VU92"/>
<protein>
    <submittedName>
        <fullName evidence="1">Uncharacterized protein</fullName>
    </submittedName>
</protein>
<sequence length="32" mass="3785">MTSYLFFLTDVYIVRSILVVNFDLFHKALDGF</sequence>
<dbReference type="Proteomes" id="UP000277214">
    <property type="component" value="Chromosome 1"/>
</dbReference>
<evidence type="ECO:0000313" key="2">
    <source>
        <dbReference type="EMBL" id="VEA37964.1"/>
    </source>
</evidence>
<reference evidence="5 6" key="2">
    <citation type="submission" date="2018-12" db="EMBL/GenBank/DDBJ databases">
        <authorList>
            <consortium name="Pathogen Informatics"/>
        </authorList>
    </citation>
    <scope>NUCLEOTIDE SEQUENCE [LARGE SCALE GENOMIC DNA]</scope>
    <source>
        <strain evidence="3 5">NCTC8271</strain>
        <strain evidence="2 6">NCTC8272</strain>
    </source>
</reference>
<accession>A0A379VU92</accession>
<name>A0A379VU92_SALET</name>
<gene>
    <name evidence="1" type="ORF">NCTC8256_04421</name>
    <name evidence="3" type="ORF">NCTC8271_04153</name>
    <name evidence="2" type="ORF">NCTC8272_02623</name>
</gene>